<protein>
    <submittedName>
        <fullName evidence="3">BnaC05g51300D protein</fullName>
    </submittedName>
</protein>
<dbReference type="PaxDb" id="3708-A0A078JZZ5"/>
<organism evidence="3">
    <name type="scientific">Brassica napus</name>
    <name type="common">Rape</name>
    <dbReference type="NCBI Taxonomy" id="3708"/>
    <lineage>
        <taxon>Eukaryota</taxon>
        <taxon>Viridiplantae</taxon>
        <taxon>Streptophyta</taxon>
        <taxon>Embryophyta</taxon>
        <taxon>Tracheophyta</taxon>
        <taxon>Spermatophyta</taxon>
        <taxon>Magnoliopsida</taxon>
        <taxon>eudicotyledons</taxon>
        <taxon>Gunneridae</taxon>
        <taxon>Pentapetalae</taxon>
        <taxon>rosids</taxon>
        <taxon>malvids</taxon>
        <taxon>Brassicales</taxon>
        <taxon>Brassicaceae</taxon>
        <taxon>Brassiceae</taxon>
        <taxon>Brassica</taxon>
    </lineage>
</organism>
<reference evidence="3" key="1">
    <citation type="journal article" date="2014" name="Science">
        <title>Plant genetics. Early allopolyploid evolution in the post-Neolithic Brassica napus oilseed genome.</title>
        <authorList>
            <person name="Chalhoub B."/>
            <person name="Denoeud F."/>
            <person name="Liu S."/>
            <person name="Parkin I.A."/>
            <person name="Tang H."/>
            <person name="Wang X."/>
            <person name="Chiquet J."/>
            <person name="Belcram H."/>
            <person name="Tong C."/>
            <person name="Samans B."/>
            <person name="Correa M."/>
            <person name="Da Silva C."/>
            <person name="Just J."/>
            <person name="Falentin C."/>
            <person name="Koh C.S."/>
            <person name="Le Clainche I."/>
            <person name="Bernard M."/>
            <person name="Bento P."/>
            <person name="Noel B."/>
            <person name="Labadie K."/>
            <person name="Alberti A."/>
            <person name="Charles M."/>
            <person name="Arnaud D."/>
            <person name="Guo H."/>
            <person name="Daviaud C."/>
            <person name="Alamery S."/>
            <person name="Jabbari K."/>
            <person name="Zhao M."/>
            <person name="Edger P.P."/>
            <person name="Chelaifa H."/>
            <person name="Tack D."/>
            <person name="Lassalle G."/>
            <person name="Mestiri I."/>
            <person name="Schnel N."/>
            <person name="Le Paslier M.C."/>
            <person name="Fan G."/>
            <person name="Renault V."/>
            <person name="Bayer P.E."/>
            <person name="Golicz A.A."/>
            <person name="Manoli S."/>
            <person name="Lee T.H."/>
            <person name="Thi V.H."/>
            <person name="Chalabi S."/>
            <person name="Hu Q."/>
            <person name="Fan C."/>
            <person name="Tollenaere R."/>
            <person name="Lu Y."/>
            <person name="Battail C."/>
            <person name="Shen J."/>
            <person name="Sidebottom C.H."/>
            <person name="Wang X."/>
            <person name="Canaguier A."/>
            <person name="Chauveau A."/>
            <person name="Berard A."/>
            <person name="Deniot G."/>
            <person name="Guan M."/>
            <person name="Liu Z."/>
            <person name="Sun F."/>
            <person name="Lim Y.P."/>
            <person name="Lyons E."/>
            <person name="Town C.D."/>
            <person name="Bancroft I."/>
            <person name="Wang X."/>
            <person name="Meng J."/>
            <person name="Ma J."/>
            <person name="Pires J.C."/>
            <person name="King G.J."/>
            <person name="Brunel D."/>
            <person name="Delourme R."/>
            <person name="Renard M."/>
            <person name="Aury J.M."/>
            <person name="Adams K.L."/>
            <person name="Batley J."/>
            <person name="Snowdon R.J."/>
            <person name="Tost J."/>
            <person name="Edwards D."/>
            <person name="Zhou Y."/>
            <person name="Hua W."/>
            <person name="Sharpe A.G."/>
            <person name="Paterson A.H."/>
            <person name="Guan C."/>
            <person name="Wincker P."/>
        </authorList>
    </citation>
    <scope>NUCLEOTIDE SEQUENCE [LARGE SCALE GENOMIC DNA]</scope>
</reference>
<dbReference type="EMBL" id="LK045036">
    <property type="protein sequence ID" value="CDY71237.1"/>
    <property type="molecule type" value="Genomic_DNA"/>
</dbReference>
<proteinExistence type="predicted"/>
<accession>A0A078JZZ5</accession>
<evidence type="ECO:0000256" key="2">
    <source>
        <dbReference type="SAM" id="MobiDB-lite"/>
    </source>
</evidence>
<evidence type="ECO:0000256" key="1">
    <source>
        <dbReference type="SAM" id="Coils"/>
    </source>
</evidence>
<reference evidence="3" key="2">
    <citation type="submission" date="2014-06" db="EMBL/GenBank/DDBJ databases">
        <authorList>
            <person name="Genoscope - CEA"/>
        </authorList>
    </citation>
    <scope>NUCLEOTIDE SEQUENCE</scope>
</reference>
<sequence>MASPVVRTHQKSVNSPTLVAATPGKEFGPKKNLAKELEKESGLKRTLDEEFGSADVAFKWKEKAEVKKKAAEDKKKRLKLRKNRCKVQPDVEDSSLADITDKVVAEQNEFAPESDVENSEFVDCLALGVTFDGINDQNIQGLRMKMAADILAEGGNVVTDQMMAK</sequence>
<gene>
    <name evidence="3" type="primary">BnaC05g51300D</name>
    <name evidence="3" type="ORF">GSBRNA2T00013484001</name>
</gene>
<feature type="region of interest" description="Disordered" evidence="2">
    <location>
        <begin position="1"/>
        <end position="27"/>
    </location>
</feature>
<feature type="coiled-coil region" evidence="1">
    <location>
        <begin position="30"/>
        <end position="88"/>
    </location>
</feature>
<name>A0A078JZZ5_BRANA</name>
<evidence type="ECO:0000313" key="3">
    <source>
        <dbReference type="EMBL" id="CDY71237.1"/>
    </source>
</evidence>
<dbReference type="Gramene" id="CDY71237">
    <property type="protein sequence ID" value="CDY71237"/>
    <property type="gene ID" value="GSBRNA2T00013484001"/>
</dbReference>
<keyword evidence="1" id="KW-0175">Coiled coil</keyword>
<dbReference type="AlphaFoldDB" id="A0A078JZZ5"/>